<proteinExistence type="predicted"/>
<dbReference type="Proteomes" id="UP000552864">
    <property type="component" value="Unassembled WGS sequence"/>
</dbReference>
<dbReference type="AlphaFoldDB" id="A0A847SQF7"/>
<gene>
    <name evidence="3" type="ORF">HGH91_16115</name>
</gene>
<evidence type="ECO:0000256" key="1">
    <source>
        <dbReference type="SAM" id="MobiDB-lite"/>
    </source>
</evidence>
<evidence type="ECO:0000313" key="4">
    <source>
        <dbReference type="Proteomes" id="UP000552864"/>
    </source>
</evidence>
<name>A0A847SQF7_9BACT</name>
<feature type="region of interest" description="Disordered" evidence="1">
    <location>
        <begin position="283"/>
        <end position="306"/>
    </location>
</feature>
<dbReference type="RefSeq" id="WP_168739814.1">
    <property type="nucleotide sequence ID" value="NZ_JABAHZ010000003.1"/>
</dbReference>
<protein>
    <submittedName>
        <fullName evidence="3">DUF4157 domain-containing protein</fullName>
    </submittedName>
</protein>
<evidence type="ECO:0000259" key="2">
    <source>
        <dbReference type="Pfam" id="PF13699"/>
    </source>
</evidence>
<comment type="caution">
    <text evidence="3">The sequence shown here is derived from an EMBL/GenBank/DDBJ whole genome shotgun (WGS) entry which is preliminary data.</text>
</comment>
<feature type="region of interest" description="Disordered" evidence="1">
    <location>
        <begin position="588"/>
        <end position="614"/>
    </location>
</feature>
<reference evidence="3 4" key="1">
    <citation type="submission" date="2020-04" db="EMBL/GenBank/DDBJ databases">
        <authorList>
            <person name="Yin C."/>
        </authorList>
    </citation>
    <scope>NUCLEOTIDE SEQUENCE [LARGE SCALE GENOMIC DNA]</scope>
    <source>
        <strain evidence="3 4">Ak56</strain>
    </source>
</reference>
<dbReference type="EMBL" id="JABAHZ010000003">
    <property type="protein sequence ID" value="NLR80158.1"/>
    <property type="molecule type" value="Genomic_DNA"/>
</dbReference>
<dbReference type="Pfam" id="PF13699">
    <property type="entry name" value="eCIS_core"/>
    <property type="match status" value="1"/>
</dbReference>
<feature type="domain" description="eCIS core" evidence="2">
    <location>
        <begin position="35"/>
        <end position="100"/>
    </location>
</feature>
<feature type="compositionally biased region" description="Low complexity" evidence="1">
    <location>
        <begin position="589"/>
        <end position="604"/>
    </location>
</feature>
<dbReference type="InterPro" id="IPR025295">
    <property type="entry name" value="eCIS_core_dom"/>
</dbReference>
<organism evidence="3 4">
    <name type="scientific">Chitinophaga eiseniae</name>
    <dbReference type="NCBI Taxonomy" id="634771"/>
    <lineage>
        <taxon>Bacteria</taxon>
        <taxon>Pseudomonadati</taxon>
        <taxon>Bacteroidota</taxon>
        <taxon>Chitinophagia</taxon>
        <taxon>Chitinophagales</taxon>
        <taxon>Chitinophagaceae</taxon>
        <taxon>Chitinophaga</taxon>
    </lineage>
</organism>
<sequence>MAEKFGKIQQQTPAGKAIANNVAAGGVSIPAANGLPAQLKAGVEALSGISLDDVSVHYNSDKPAQMKAFAYTQGTDIHVAPGQEKHLPHEAWHVVQQKQGRVQATRQMKSMAINDDAMLEHEADVMGAKALQTNPGMTPLQRMSVSGSVAQFARRTGLFGIEAEVVDGVFLIGAMKGTEGQNLIESEDITLEEFSLGEIDGKIDVTLDNEVKADNEKFAYRKYVIEFVQKAVDPQSTDPGEFLKVADAWKKAGDFWRAAVGNNRDLLHGRVSPDWYTLNPTWKGGQFDAGDQQPHPGVTSKGDGNDKEFEFDWRHHAFTSYITVNKEDPAVSAQATAGSSLGSLIEAFHITHQILAKGEAPDEDFWTGGVLADQRKNEVLKPAATALSGLLFILKNYVTATGSETKRYAKEYLSFMSRTSLDMAYSQLSANVKQYFIVMVEEYLSAKPGNQLTKTFGKAPTDRVFTPDTSKEEQAHSITIEQMLLSIINKKKSDLSGELVEGDNAGGGDVFSHNGLAGISEINPRSQEAIEKFKLNAASEMMRGEAGIIFESRSAKRLLLSEMPRIYIDLLTSLQRMDNVFNDVKRQVAAEQAPRPQPRPQQAANGDDKPCLLM</sequence>
<accession>A0A847SQF7</accession>
<keyword evidence="4" id="KW-1185">Reference proteome</keyword>
<evidence type="ECO:0000313" key="3">
    <source>
        <dbReference type="EMBL" id="NLR80158.1"/>
    </source>
</evidence>